<accession>A0ACD5Z1A8</accession>
<dbReference type="Proteomes" id="UP001732700">
    <property type="component" value="Chromosome 6C"/>
</dbReference>
<dbReference type="EnsemblPlants" id="AVESA.00010b.r2.6CG1078450.1">
    <property type="protein sequence ID" value="AVESA.00010b.r2.6CG1078450.1.CDS"/>
    <property type="gene ID" value="AVESA.00010b.r2.6CG1078450"/>
</dbReference>
<sequence length="333" mass="39951">MSEKADEVYNVGLSLLTNSVSRGKENVRPLRVIEPSLWLRSPFVNNNKTIIEPHELKIYEKIMTLCNDPNHQDRRIINMNNCRVSLNQLGNSTKPNGWVDSWVINAFYRKLFKDKHPKHSDKHFFFHTSVEFFLEKWPNEYMKNIWHKNIIKKFLAVDSAKKLHLSERLHFPTLYDDHWFLFVVDIKTRNFLFLDPLYGQTSKLHQQVDEKLILNFRKTWKDCKLKDLHFESFGKHYPRLPQQKTGNDCGVFTIKYMEKFCTRNPQSYPFSAKDIPDFRVRIAIDTFFNNHNYATDQMDFISTFDIKSYKRDNGHWNFNFEKMFFHKNTCNSK</sequence>
<reference evidence="1" key="1">
    <citation type="submission" date="2021-05" db="EMBL/GenBank/DDBJ databases">
        <authorList>
            <person name="Scholz U."/>
            <person name="Mascher M."/>
            <person name="Fiebig A."/>
        </authorList>
    </citation>
    <scope>NUCLEOTIDE SEQUENCE [LARGE SCALE GENOMIC DNA]</scope>
</reference>
<keyword evidence="2" id="KW-1185">Reference proteome</keyword>
<organism evidence="1 2">
    <name type="scientific">Avena sativa</name>
    <name type="common">Oat</name>
    <dbReference type="NCBI Taxonomy" id="4498"/>
    <lineage>
        <taxon>Eukaryota</taxon>
        <taxon>Viridiplantae</taxon>
        <taxon>Streptophyta</taxon>
        <taxon>Embryophyta</taxon>
        <taxon>Tracheophyta</taxon>
        <taxon>Spermatophyta</taxon>
        <taxon>Magnoliopsida</taxon>
        <taxon>Liliopsida</taxon>
        <taxon>Poales</taxon>
        <taxon>Poaceae</taxon>
        <taxon>BOP clade</taxon>
        <taxon>Pooideae</taxon>
        <taxon>Poodae</taxon>
        <taxon>Poeae</taxon>
        <taxon>Poeae Chloroplast Group 1 (Aveneae type)</taxon>
        <taxon>Aveninae</taxon>
        <taxon>Avena</taxon>
    </lineage>
</organism>
<evidence type="ECO:0000313" key="2">
    <source>
        <dbReference type="Proteomes" id="UP001732700"/>
    </source>
</evidence>
<reference evidence="1" key="2">
    <citation type="submission" date="2025-09" db="UniProtKB">
        <authorList>
            <consortium name="EnsemblPlants"/>
        </authorList>
    </citation>
    <scope>IDENTIFICATION</scope>
</reference>
<proteinExistence type="predicted"/>
<evidence type="ECO:0000313" key="1">
    <source>
        <dbReference type="EnsemblPlants" id="AVESA.00010b.r2.6CG1078450.1.CDS"/>
    </source>
</evidence>
<protein>
    <submittedName>
        <fullName evidence="1">Uncharacterized protein</fullName>
    </submittedName>
</protein>
<name>A0ACD5Z1A8_AVESA</name>